<evidence type="ECO:0000313" key="3">
    <source>
        <dbReference type="EMBL" id="WUP72505.1"/>
    </source>
</evidence>
<keyword evidence="4" id="KW-1185">Reference proteome</keyword>
<proteinExistence type="predicted"/>
<protein>
    <submittedName>
        <fullName evidence="3">Uncharacterized protein</fullName>
    </submittedName>
</protein>
<organism evidence="3 4">
    <name type="scientific">Microbispora hainanensis</name>
    <dbReference type="NCBI Taxonomy" id="568844"/>
    <lineage>
        <taxon>Bacteria</taxon>
        <taxon>Bacillati</taxon>
        <taxon>Actinomycetota</taxon>
        <taxon>Actinomycetes</taxon>
        <taxon>Streptosporangiales</taxon>
        <taxon>Streptosporangiaceae</taxon>
        <taxon>Microbispora</taxon>
    </lineage>
</organism>
<accession>A0ABZ1SHN0</accession>
<sequence length="105" mass="10661">MRTDSCIVFTPGAGRFPLVAQGRAAPIVVSASDFPGVTRVGGDLRADVERVTGVRPAVFTDTVPETGEVVLVGTIGKSPLIAGAGRGAPAAGRPPRAPDDPPLYP</sequence>
<evidence type="ECO:0000256" key="1">
    <source>
        <dbReference type="ARBA" id="ARBA00022801"/>
    </source>
</evidence>
<gene>
    <name evidence="3" type="ORF">OG913_24120</name>
</gene>
<reference evidence="3" key="1">
    <citation type="submission" date="2022-10" db="EMBL/GenBank/DDBJ databases">
        <title>The complete genomes of actinobacterial strains from the NBC collection.</title>
        <authorList>
            <person name="Joergensen T.S."/>
            <person name="Alvarez Arevalo M."/>
            <person name="Sterndorff E.B."/>
            <person name="Faurdal D."/>
            <person name="Vuksanovic O."/>
            <person name="Mourched A.-S."/>
            <person name="Charusanti P."/>
            <person name="Shaw S."/>
            <person name="Blin K."/>
            <person name="Weber T."/>
        </authorList>
    </citation>
    <scope>NUCLEOTIDE SEQUENCE</scope>
    <source>
        <strain evidence="3">NBC_00254</strain>
    </source>
</reference>
<dbReference type="RefSeq" id="WP_185949079.1">
    <property type="nucleotide sequence ID" value="NZ_CP108085.1"/>
</dbReference>
<dbReference type="InterPro" id="IPR029018">
    <property type="entry name" value="Hex-like_dom2"/>
</dbReference>
<dbReference type="Proteomes" id="UP001432011">
    <property type="component" value="Chromosome"/>
</dbReference>
<feature type="region of interest" description="Disordered" evidence="2">
    <location>
        <begin position="83"/>
        <end position="105"/>
    </location>
</feature>
<dbReference type="Gene3D" id="3.30.379.10">
    <property type="entry name" value="Chitobiase/beta-hexosaminidase domain 2-like"/>
    <property type="match status" value="1"/>
</dbReference>
<evidence type="ECO:0000256" key="2">
    <source>
        <dbReference type="SAM" id="MobiDB-lite"/>
    </source>
</evidence>
<dbReference type="EMBL" id="CP108085">
    <property type="protein sequence ID" value="WUP72505.1"/>
    <property type="molecule type" value="Genomic_DNA"/>
</dbReference>
<keyword evidence="1" id="KW-0378">Hydrolase</keyword>
<name>A0ABZ1SHN0_9ACTN</name>
<evidence type="ECO:0000313" key="4">
    <source>
        <dbReference type="Proteomes" id="UP001432011"/>
    </source>
</evidence>